<proteinExistence type="predicted"/>
<accession>A0AAQ3MR26</accession>
<protein>
    <submittedName>
        <fullName evidence="1">Uncharacterized protein</fullName>
    </submittedName>
</protein>
<dbReference type="AlphaFoldDB" id="A0AAQ3MR26"/>
<gene>
    <name evidence="1" type="ORF">V8G54_028220</name>
</gene>
<name>A0AAQ3MR26_VIGMU</name>
<keyword evidence="2" id="KW-1185">Reference proteome</keyword>
<organism evidence="1 2">
    <name type="scientific">Vigna mungo</name>
    <name type="common">Black gram</name>
    <name type="synonym">Phaseolus mungo</name>
    <dbReference type="NCBI Taxonomy" id="3915"/>
    <lineage>
        <taxon>Eukaryota</taxon>
        <taxon>Viridiplantae</taxon>
        <taxon>Streptophyta</taxon>
        <taxon>Embryophyta</taxon>
        <taxon>Tracheophyta</taxon>
        <taxon>Spermatophyta</taxon>
        <taxon>Magnoliopsida</taxon>
        <taxon>eudicotyledons</taxon>
        <taxon>Gunneridae</taxon>
        <taxon>Pentapetalae</taxon>
        <taxon>rosids</taxon>
        <taxon>fabids</taxon>
        <taxon>Fabales</taxon>
        <taxon>Fabaceae</taxon>
        <taxon>Papilionoideae</taxon>
        <taxon>50 kb inversion clade</taxon>
        <taxon>NPAAA clade</taxon>
        <taxon>indigoferoid/millettioid clade</taxon>
        <taxon>Phaseoleae</taxon>
        <taxon>Vigna</taxon>
    </lineage>
</organism>
<feature type="non-terminal residue" evidence="1">
    <location>
        <position position="1"/>
    </location>
</feature>
<dbReference type="EMBL" id="CP144692">
    <property type="protein sequence ID" value="WVY96069.1"/>
    <property type="molecule type" value="Genomic_DNA"/>
</dbReference>
<sequence length="106" mass="11757">KRVGFRLSTVLFKRCSETPYEGIKASPCLAQRAGTRCRRVWMPKEGTKMCVNLGFTELVEVSEELKNMSTTAAREGKWGPVVSEVLPESVPVSSLLVLIAAWGGRW</sequence>
<reference evidence="1 2" key="1">
    <citation type="journal article" date="2023" name="Life. Sci Alliance">
        <title>Evolutionary insights into 3D genome organization and epigenetic landscape of Vigna mungo.</title>
        <authorList>
            <person name="Junaid A."/>
            <person name="Singh B."/>
            <person name="Bhatia S."/>
        </authorList>
    </citation>
    <scope>NUCLEOTIDE SEQUENCE [LARGE SCALE GENOMIC DNA]</scope>
    <source>
        <strain evidence="1">Urdbean</strain>
    </source>
</reference>
<dbReference type="Proteomes" id="UP001374535">
    <property type="component" value="Chromosome 9"/>
</dbReference>
<evidence type="ECO:0000313" key="1">
    <source>
        <dbReference type="EMBL" id="WVY96069.1"/>
    </source>
</evidence>
<evidence type="ECO:0000313" key="2">
    <source>
        <dbReference type="Proteomes" id="UP001374535"/>
    </source>
</evidence>